<accession>A0A2X0J0P1</accession>
<organism evidence="6 7">
    <name type="scientific">Streptacidiphilus pinicola</name>
    <dbReference type="NCBI Taxonomy" id="2219663"/>
    <lineage>
        <taxon>Bacteria</taxon>
        <taxon>Bacillati</taxon>
        <taxon>Actinomycetota</taxon>
        <taxon>Actinomycetes</taxon>
        <taxon>Kitasatosporales</taxon>
        <taxon>Streptomycetaceae</taxon>
        <taxon>Streptacidiphilus</taxon>
    </lineage>
</organism>
<evidence type="ECO:0000313" key="7">
    <source>
        <dbReference type="Proteomes" id="UP000248889"/>
    </source>
</evidence>
<dbReference type="PANTHER" id="PTHR43025:SF3">
    <property type="entry name" value="MONOGALACTOSYLDIACYLGLYCEROL SYNTHASE 1, CHLOROPLASTIC"/>
    <property type="match status" value="1"/>
</dbReference>
<dbReference type="Pfam" id="PF13692">
    <property type="entry name" value="Glyco_trans_1_4"/>
    <property type="match status" value="1"/>
</dbReference>
<name>A0A2X0J0P1_9ACTN</name>
<comment type="caution">
    <text evidence="6">The sequence shown here is derived from an EMBL/GenBank/DDBJ whole genome shotgun (WGS) entry which is preliminary data.</text>
</comment>
<dbReference type="RefSeq" id="WP_111507433.1">
    <property type="nucleotide sequence ID" value="NZ_QKYN01000191.1"/>
</dbReference>
<keyword evidence="2" id="KW-0328">Glycosyltransferase</keyword>
<dbReference type="OrthoDB" id="9810950at2"/>
<dbReference type="InterPro" id="IPR009695">
    <property type="entry name" value="Diacylglyc_glucosyltr_N"/>
</dbReference>
<feature type="compositionally biased region" description="Low complexity" evidence="4">
    <location>
        <begin position="13"/>
        <end position="23"/>
    </location>
</feature>
<dbReference type="GO" id="GO:0016020">
    <property type="term" value="C:membrane"/>
    <property type="evidence" value="ECO:0007669"/>
    <property type="project" value="GOC"/>
</dbReference>
<dbReference type="Proteomes" id="UP000248889">
    <property type="component" value="Unassembled WGS sequence"/>
</dbReference>
<evidence type="ECO:0000256" key="3">
    <source>
        <dbReference type="ARBA" id="ARBA00022679"/>
    </source>
</evidence>
<keyword evidence="3" id="KW-0808">Transferase</keyword>
<evidence type="ECO:0000256" key="4">
    <source>
        <dbReference type="SAM" id="MobiDB-lite"/>
    </source>
</evidence>
<feature type="compositionally biased region" description="Basic and acidic residues" evidence="4">
    <location>
        <begin position="27"/>
        <end position="41"/>
    </location>
</feature>
<feature type="domain" description="Diacylglycerol glucosyltransferase N-terminal" evidence="5">
    <location>
        <begin position="57"/>
        <end position="202"/>
    </location>
</feature>
<gene>
    <name evidence="6" type="ORF">DN069_35775</name>
</gene>
<evidence type="ECO:0000259" key="5">
    <source>
        <dbReference type="Pfam" id="PF06925"/>
    </source>
</evidence>
<evidence type="ECO:0000313" key="6">
    <source>
        <dbReference type="EMBL" id="RAG80868.1"/>
    </source>
</evidence>
<evidence type="ECO:0000256" key="1">
    <source>
        <dbReference type="ARBA" id="ARBA00006962"/>
    </source>
</evidence>
<feature type="compositionally biased region" description="Polar residues" evidence="4">
    <location>
        <begin position="1"/>
        <end position="10"/>
    </location>
</feature>
<dbReference type="SUPFAM" id="SSF53756">
    <property type="entry name" value="UDP-Glycosyltransferase/glycogen phosphorylase"/>
    <property type="match status" value="1"/>
</dbReference>
<dbReference type="AlphaFoldDB" id="A0A2X0J0P1"/>
<comment type="similarity">
    <text evidence="1">Belongs to the glycosyltransferase 28 family.</text>
</comment>
<dbReference type="PANTHER" id="PTHR43025">
    <property type="entry name" value="MONOGALACTOSYLDIACYLGLYCEROL SYNTHASE"/>
    <property type="match status" value="1"/>
</dbReference>
<keyword evidence="7" id="KW-1185">Reference proteome</keyword>
<protein>
    <recommendedName>
        <fullName evidence="5">Diacylglycerol glucosyltransferase N-terminal domain-containing protein</fullName>
    </recommendedName>
</protein>
<dbReference type="EMBL" id="QKYN01000191">
    <property type="protein sequence ID" value="RAG80868.1"/>
    <property type="molecule type" value="Genomic_DNA"/>
</dbReference>
<proteinExistence type="inferred from homology"/>
<evidence type="ECO:0000256" key="2">
    <source>
        <dbReference type="ARBA" id="ARBA00022676"/>
    </source>
</evidence>
<dbReference type="GO" id="GO:0016758">
    <property type="term" value="F:hexosyltransferase activity"/>
    <property type="evidence" value="ECO:0007669"/>
    <property type="project" value="InterPro"/>
</dbReference>
<dbReference type="Gene3D" id="3.40.50.2000">
    <property type="entry name" value="Glycogen Phosphorylase B"/>
    <property type="match status" value="1"/>
</dbReference>
<dbReference type="GO" id="GO:0009247">
    <property type="term" value="P:glycolipid biosynthetic process"/>
    <property type="evidence" value="ECO:0007669"/>
    <property type="project" value="InterPro"/>
</dbReference>
<reference evidence="6 7" key="1">
    <citation type="submission" date="2018-06" db="EMBL/GenBank/DDBJ databases">
        <title>Streptacidiphilus pinicola sp. nov., isolated from pine grove soil.</title>
        <authorList>
            <person name="Roh S.G."/>
            <person name="Park S."/>
            <person name="Kim M.-K."/>
            <person name="Yun B.-R."/>
            <person name="Park J."/>
            <person name="Kim M.J."/>
            <person name="Kim Y.S."/>
            <person name="Kim S.B."/>
        </authorList>
    </citation>
    <scope>NUCLEOTIDE SEQUENCE [LARGE SCALE GENOMIC DNA]</scope>
    <source>
        <strain evidence="6 7">MMS16-CNU450</strain>
    </source>
</reference>
<dbReference type="InterPro" id="IPR050519">
    <property type="entry name" value="Glycosyltransf_28_UgtP"/>
</dbReference>
<sequence length="450" mass="48360">MQAVQTTAPPTSARPIPAQAARPGRARRGDDGCERHPAAADRPPRVLVVTGSVGAGHNGAANELTRRLTDLGLEVSCRDYLDTLPRRYRRLLQDGYEFSAGKLPWFFEWLFQNEEHDSFVRSLTLYLCRLASRELGRWVEEGWDTVVTTFPFAAQSMGLLTEEGTLTVPTVCYLTDPAPHRLWIHPEVQVHLTVTEATAAEGSARYGIEMNAAGPLACDSFAAPLPAAERAALRAELGVPEGGLMALLMTGSMGLGDVMSSVEDLRRVEGATPVVLCGRNDRLRRRLSELPDVIALGWRTDVPALMGAADVLVHNAGGLSFTEALVAGLPAVSYEVISGHGRANAATLDASGLAPWPRDRRALAGALTEQAARGRVHLEPLPEHRQAAHVVAGLARDWQAKHTTHGPATASLRASSRAARLLTASATRLRLRRPSPLTEPAATTPRGRAG</sequence>
<feature type="region of interest" description="Disordered" evidence="4">
    <location>
        <begin position="430"/>
        <end position="450"/>
    </location>
</feature>
<feature type="region of interest" description="Disordered" evidence="4">
    <location>
        <begin position="1"/>
        <end position="41"/>
    </location>
</feature>
<dbReference type="Pfam" id="PF06925">
    <property type="entry name" value="MGDG_synth"/>
    <property type="match status" value="1"/>
</dbReference>